<feature type="compositionally biased region" description="Polar residues" evidence="1">
    <location>
        <begin position="270"/>
        <end position="282"/>
    </location>
</feature>
<gene>
    <name evidence="2" type="ORF">NA57DRAFT_61730</name>
</gene>
<name>A0A9P4I698_9PEZI</name>
<accession>A0A9P4I698</accession>
<reference evidence="2" key="1">
    <citation type="journal article" date="2020" name="Stud. Mycol.">
        <title>101 Dothideomycetes genomes: a test case for predicting lifestyles and emergence of pathogens.</title>
        <authorList>
            <person name="Haridas S."/>
            <person name="Albert R."/>
            <person name="Binder M."/>
            <person name="Bloem J."/>
            <person name="Labutti K."/>
            <person name="Salamov A."/>
            <person name="Andreopoulos B."/>
            <person name="Baker S."/>
            <person name="Barry K."/>
            <person name="Bills G."/>
            <person name="Bluhm B."/>
            <person name="Cannon C."/>
            <person name="Castanera R."/>
            <person name="Culley D."/>
            <person name="Daum C."/>
            <person name="Ezra D."/>
            <person name="Gonzalez J."/>
            <person name="Henrissat B."/>
            <person name="Kuo A."/>
            <person name="Liang C."/>
            <person name="Lipzen A."/>
            <person name="Lutzoni F."/>
            <person name="Magnuson J."/>
            <person name="Mondo S."/>
            <person name="Nolan M."/>
            <person name="Ohm R."/>
            <person name="Pangilinan J."/>
            <person name="Park H.-J."/>
            <person name="Ramirez L."/>
            <person name="Alfaro M."/>
            <person name="Sun H."/>
            <person name="Tritt A."/>
            <person name="Yoshinaga Y."/>
            <person name="Zwiers L.-H."/>
            <person name="Turgeon B."/>
            <person name="Goodwin S."/>
            <person name="Spatafora J."/>
            <person name="Crous P."/>
            <person name="Grigoriev I."/>
        </authorList>
    </citation>
    <scope>NUCLEOTIDE SEQUENCE</scope>
    <source>
        <strain evidence="2">CBS 133067</strain>
    </source>
</reference>
<dbReference type="AlphaFoldDB" id="A0A9P4I698"/>
<organism evidence="2 3">
    <name type="scientific">Rhizodiscina lignyota</name>
    <dbReference type="NCBI Taxonomy" id="1504668"/>
    <lineage>
        <taxon>Eukaryota</taxon>
        <taxon>Fungi</taxon>
        <taxon>Dikarya</taxon>
        <taxon>Ascomycota</taxon>
        <taxon>Pezizomycotina</taxon>
        <taxon>Dothideomycetes</taxon>
        <taxon>Pleosporomycetidae</taxon>
        <taxon>Aulographales</taxon>
        <taxon>Rhizodiscinaceae</taxon>
        <taxon>Rhizodiscina</taxon>
    </lineage>
</organism>
<evidence type="ECO:0000256" key="1">
    <source>
        <dbReference type="SAM" id="MobiDB-lite"/>
    </source>
</evidence>
<evidence type="ECO:0000313" key="3">
    <source>
        <dbReference type="Proteomes" id="UP000799772"/>
    </source>
</evidence>
<comment type="caution">
    <text evidence="2">The sequence shown here is derived from an EMBL/GenBank/DDBJ whole genome shotgun (WGS) entry which is preliminary data.</text>
</comment>
<dbReference type="Proteomes" id="UP000799772">
    <property type="component" value="Unassembled WGS sequence"/>
</dbReference>
<feature type="region of interest" description="Disordered" evidence="1">
    <location>
        <begin position="251"/>
        <end position="292"/>
    </location>
</feature>
<evidence type="ECO:0000313" key="2">
    <source>
        <dbReference type="EMBL" id="KAF2093214.1"/>
    </source>
</evidence>
<proteinExistence type="predicted"/>
<dbReference type="EMBL" id="ML978139">
    <property type="protein sequence ID" value="KAF2093214.1"/>
    <property type="molecule type" value="Genomic_DNA"/>
</dbReference>
<keyword evidence="3" id="KW-1185">Reference proteome</keyword>
<sequence>MAGAMRAGWIACCSFWEGAAPAQRLGLSAIRGPSDSDLSNPPPYQQSLSRGREKQSAAQTAAAKPPRPVVSFQRLARHSDRSRRPLPSVPGLARLQRELRDYGVTITQTSILLGKRPSRRYERWREGRGGVSLTTAGIFYERNDGQGRASRERNVWNQMNPKRCAGGSPISGVSRYLPVTAEAACEWRKIYARRANSVTFTAPRPSVSVNSEVVSSPSPQGCERVRLAINRKQNVSASVEHSMRSGRAQLLAPYSGTSPSSRILVSSPSTGYPSTHGSTTPPSLRCGSWQGPSLMSRVAKTSENLLGGRSSTDRAA</sequence>
<feature type="region of interest" description="Disordered" evidence="1">
    <location>
        <begin position="31"/>
        <end position="90"/>
    </location>
</feature>
<feature type="compositionally biased region" description="Low complexity" evidence="1">
    <location>
        <begin position="258"/>
        <end position="269"/>
    </location>
</feature>
<protein>
    <submittedName>
        <fullName evidence="2">Uncharacterized protein</fullName>
    </submittedName>
</protein>